<protein>
    <submittedName>
        <fullName evidence="8">Site-specific recombinase XerD</fullName>
    </submittedName>
</protein>
<evidence type="ECO:0000256" key="5">
    <source>
        <dbReference type="PROSITE-ProRule" id="PRU01248"/>
    </source>
</evidence>
<organism evidence="8 9">
    <name type="scientific">Variovorax beijingensis</name>
    <dbReference type="NCBI Taxonomy" id="2496117"/>
    <lineage>
        <taxon>Bacteria</taxon>
        <taxon>Pseudomonadati</taxon>
        <taxon>Pseudomonadota</taxon>
        <taxon>Betaproteobacteria</taxon>
        <taxon>Burkholderiales</taxon>
        <taxon>Comamonadaceae</taxon>
        <taxon>Variovorax</taxon>
    </lineage>
</organism>
<dbReference type="GO" id="GO:0007059">
    <property type="term" value="P:chromosome segregation"/>
    <property type="evidence" value="ECO:0007669"/>
    <property type="project" value="UniProtKB-KW"/>
</dbReference>
<sequence>MKVGTANRAGAGDGDFPGASQLAALRAWYAGLSARAAVVQYLGESKATGQSSRAMLGDIRRQLASYARLRHRDDLASLIAHPAAEREQRARAVRDAIEKLQGLPLPAPMVTDSIDRWLPTRAARALQNAGIRTLADLTVRVPRRRRWWAAVPGLGARSARQIEEFFAAHPALTERARALVVVPRTETAPWEHLVVPQEVDGTRGTFRAPQATCTLSASNDYEAVQAWLGLQDAAATQRAYRKEAERLMLWAILERGKALSSLTTEDAVAYRAFLRRPSPRERWVGPARPRTSAEWRPFQGPLAPRSVAYALSVIGALYRWLIEQRYVLANPFAGVKVKGTGRGGALDASRVFTEHEWSLIRSTADGIEWIGGWSEEGAQRLRFVLDFWYATGLRPSEMVDARLGGIEHDAQGDDWLNVVGKGSKHGKVALPLLARGALDQYLAQRKLPVTRSRWNPKTALVPGLAEDGTGISASRLWSVMRRFFLHAAQTLESVSPSTAEKLKRATPHWMRHTHATHALVRGVELTTVRDNLRHASVATTSVYLHTDEVRRARQIGGAFPARPATRAT</sequence>
<evidence type="ECO:0000256" key="1">
    <source>
        <dbReference type="ARBA" id="ARBA00022829"/>
    </source>
</evidence>
<evidence type="ECO:0000259" key="7">
    <source>
        <dbReference type="PROSITE" id="PS51900"/>
    </source>
</evidence>
<evidence type="ECO:0000256" key="2">
    <source>
        <dbReference type="ARBA" id="ARBA00022908"/>
    </source>
</evidence>
<reference evidence="8 9" key="1">
    <citation type="submission" date="2019-06" db="EMBL/GenBank/DDBJ databases">
        <title>Sorghum-associated microbial communities from plants grown in Nebraska, USA.</title>
        <authorList>
            <person name="Schachtman D."/>
        </authorList>
    </citation>
    <scope>NUCLEOTIDE SEQUENCE [LARGE SCALE GENOMIC DNA]</scope>
    <source>
        <strain evidence="8 9">T529</strain>
    </source>
</reference>
<dbReference type="Proteomes" id="UP000319722">
    <property type="component" value="Unassembled WGS sequence"/>
</dbReference>
<keyword evidence="4" id="KW-0233">DNA recombination</keyword>
<accession>A0A561B3X5</accession>
<dbReference type="PANTHER" id="PTHR30349">
    <property type="entry name" value="PHAGE INTEGRASE-RELATED"/>
    <property type="match status" value="1"/>
</dbReference>
<dbReference type="InterPro" id="IPR002104">
    <property type="entry name" value="Integrase_catalytic"/>
</dbReference>
<dbReference type="OrthoDB" id="8610787at2"/>
<keyword evidence="3 5" id="KW-0238">DNA-binding</keyword>
<feature type="domain" description="Core-binding (CB)" evidence="7">
    <location>
        <begin position="218"/>
        <end position="322"/>
    </location>
</feature>
<dbReference type="Pfam" id="PF00589">
    <property type="entry name" value="Phage_integrase"/>
    <property type="match status" value="1"/>
</dbReference>
<dbReference type="AlphaFoldDB" id="A0A561B3X5"/>
<dbReference type="InterPro" id="IPR044068">
    <property type="entry name" value="CB"/>
</dbReference>
<keyword evidence="2" id="KW-0229">DNA integration</keyword>
<gene>
    <name evidence="8" type="ORF">FB547_1213</name>
</gene>
<name>A0A561B3X5_9BURK</name>
<dbReference type="InterPro" id="IPR013762">
    <property type="entry name" value="Integrase-like_cat_sf"/>
</dbReference>
<evidence type="ECO:0000256" key="4">
    <source>
        <dbReference type="ARBA" id="ARBA00023172"/>
    </source>
</evidence>
<dbReference type="InterPro" id="IPR050090">
    <property type="entry name" value="Tyrosine_recombinase_XerCD"/>
</dbReference>
<evidence type="ECO:0000313" key="8">
    <source>
        <dbReference type="EMBL" id="TWD73580.1"/>
    </source>
</evidence>
<dbReference type="PROSITE" id="PS51898">
    <property type="entry name" value="TYR_RECOMBINASE"/>
    <property type="match status" value="1"/>
</dbReference>
<dbReference type="GO" id="GO:0006310">
    <property type="term" value="P:DNA recombination"/>
    <property type="evidence" value="ECO:0007669"/>
    <property type="project" value="UniProtKB-KW"/>
</dbReference>
<dbReference type="GO" id="GO:0003677">
    <property type="term" value="F:DNA binding"/>
    <property type="evidence" value="ECO:0007669"/>
    <property type="project" value="UniProtKB-UniRule"/>
</dbReference>
<evidence type="ECO:0000259" key="6">
    <source>
        <dbReference type="PROSITE" id="PS51898"/>
    </source>
</evidence>
<dbReference type="SUPFAM" id="SSF56349">
    <property type="entry name" value="DNA breaking-rejoining enzymes"/>
    <property type="match status" value="1"/>
</dbReference>
<comment type="caution">
    <text evidence="8">The sequence shown here is derived from an EMBL/GenBank/DDBJ whole genome shotgun (WGS) entry which is preliminary data.</text>
</comment>
<dbReference type="InterPro" id="IPR011010">
    <property type="entry name" value="DNA_brk_join_enz"/>
</dbReference>
<proteinExistence type="predicted"/>
<dbReference type="CDD" id="cd00397">
    <property type="entry name" value="DNA_BRE_C"/>
    <property type="match status" value="1"/>
</dbReference>
<dbReference type="GO" id="GO:0015074">
    <property type="term" value="P:DNA integration"/>
    <property type="evidence" value="ECO:0007669"/>
    <property type="project" value="UniProtKB-KW"/>
</dbReference>
<dbReference type="InterPro" id="IPR022169">
    <property type="entry name" value="DUF3701"/>
</dbReference>
<dbReference type="InterPro" id="IPR010998">
    <property type="entry name" value="Integrase_recombinase_N"/>
</dbReference>
<dbReference type="PANTHER" id="PTHR30349:SF81">
    <property type="entry name" value="TYROSINE RECOMBINASE XERC"/>
    <property type="match status" value="1"/>
</dbReference>
<dbReference type="EMBL" id="VIVL01000021">
    <property type="protein sequence ID" value="TWD73580.1"/>
    <property type="molecule type" value="Genomic_DNA"/>
</dbReference>
<dbReference type="Pfam" id="PF12482">
    <property type="entry name" value="DUF3701"/>
    <property type="match status" value="1"/>
</dbReference>
<dbReference type="Gene3D" id="1.10.443.10">
    <property type="entry name" value="Intergrase catalytic core"/>
    <property type="match status" value="1"/>
</dbReference>
<dbReference type="PROSITE" id="PS51900">
    <property type="entry name" value="CB"/>
    <property type="match status" value="1"/>
</dbReference>
<keyword evidence="1" id="KW-0159">Chromosome partition</keyword>
<evidence type="ECO:0000256" key="3">
    <source>
        <dbReference type="ARBA" id="ARBA00023125"/>
    </source>
</evidence>
<evidence type="ECO:0000313" key="9">
    <source>
        <dbReference type="Proteomes" id="UP000319722"/>
    </source>
</evidence>
<feature type="domain" description="Tyr recombinase" evidence="6">
    <location>
        <begin position="347"/>
        <end position="556"/>
    </location>
</feature>
<dbReference type="Gene3D" id="1.10.150.130">
    <property type="match status" value="1"/>
</dbReference>
<dbReference type="RefSeq" id="WP_145747595.1">
    <property type="nucleotide sequence ID" value="NZ_VIVL01000021.1"/>
</dbReference>